<proteinExistence type="predicted"/>
<gene>
    <name evidence="2" type="ORF">BL253_03630</name>
</gene>
<dbReference type="Proteomes" id="UP000188929">
    <property type="component" value="Unassembled WGS sequence"/>
</dbReference>
<feature type="region of interest" description="Disordered" evidence="1">
    <location>
        <begin position="65"/>
        <end position="87"/>
    </location>
</feature>
<evidence type="ECO:0000313" key="2">
    <source>
        <dbReference type="EMBL" id="ONH32825.1"/>
    </source>
</evidence>
<accession>A0A1V2IIH0</accession>
<reference evidence="3" key="1">
    <citation type="submission" date="2016-10" db="EMBL/GenBank/DDBJ databases">
        <title>Frankia sp. NRRL B-16386 Genome sequencing.</title>
        <authorList>
            <person name="Ghodhbane-Gtari F."/>
            <person name="Swanson E."/>
            <person name="Gueddou A."/>
            <person name="Hezbri K."/>
            <person name="Ktari K."/>
            <person name="Nouioui I."/>
            <person name="Morris K."/>
            <person name="Simpson S."/>
            <person name="Abebe-Akele F."/>
            <person name="Thomas K."/>
            <person name="Gtari M."/>
            <person name="Tisa L.S."/>
        </authorList>
    </citation>
    <scope>NUCLEOTIDE SEQUENCE [LARGE SCALE GENOMIC DNA]</scope>
    <source>
        <strain evidence="3">NRRL B-16386</strain>
    </source>
</reference>
<evidence type="ECO:0000313" key="3">
    <source>
        <dbReference type="Proteomes" id="UP000188929"/>
    </source>
</evidence>
<dbReference type="EMBL" id="MOMC01000008">
    <property type="protein sequence ID" value="ONH32825.1"/>
    <property type="molecule type" value="Genomic_DNA"/>
</dbReference>
<protein>
    <submittedName>
        <fullName evidence="2">Uncharacterized protein</fullName>
    </submittedName>
</protein>
<sequence length="87" mass="9148">MATLADMPRPAWTADDDDRALLAELTAAAATVRAAEEKMWALAAAARARDIPLDTVAATVGRGRMTAHRHITSRLPAEGPEGRGLAS</sequence>
<comment type="caution">
    <text evidence="2">The sequence shown here is derived from an EMBL/GenBank/DDBJ whole genome shotgun (WGS) entry which is preliminary data.</text>
</comment>
<dbReference type="RefSeq" id="WP_076813536.1">
    <property type="nucleotide sequence ID" value="NZ_MOMC01000008.1"/>
</dbReference>
<name>A0A1V2IIH0_9ACTN</name>
<dbReference type="AlphaFoldDB" id="A0A1V2IIH0"/>
<organism evidence="2 3">
    <name type="scientific">Pseudofrankia asymbiotica</name>
    <dbReference type="NCBI Taxonomy" id="1834516"/>
    <lineage>
        <taxon>Bacteria</taxon>
        <taxon>Bacillati</taxon>
        <taxon>Actinomycetota</taxon>
        <taxon>Actinomycetes</taxon>
        <taxon>Frankiales</taxon>
        <taxon>Frankiaceae</taxon>
        <taxon>Pseudofrankia</taxon>
    </lineage>
</organism>
<keyword evidence="3" id="KW-1185">Reference proteome</keyword>
<evidence type="ECO:0000256" key="1">
    <source>
        <dbReference type="SAM" id="MobiDB-lite"/>
    </source>
</evidence>